<keyword evidence="3" id="KW-1185">Reference proteome</keyword>
<sequence>MFTVMVATMLLVPVLLVGVVMTVIVLASRSTTPVRALGASALPRSAPPSGRWQVRTHAGGQLTSLGARFGVLALWEGRLGLTYDGDTAPAWVVPCQQLRASPLGAFTLSGSDLRLEGPFGSLDVVVSQERINRIMDNDLKDARESRYARELLGMLQASGAYVTA</sequence>
<comment type="caution">
    <text evidence="2">The sequence shown here is derived from an EMBL/GenBank/DDBJ whole genome shotgun (WGS) entry which is preliminary data.</text>
</comment>
<name>A0ABT6CA68_9MICO</name>
<dbReference type="RefSeq" id="WP_277192995.1">
    <property type="nucleotide sequence ID" value="NZ_JAROAV010000038.1"/>
</dbReference>
<gene>
    <name evidence="2" type="ORF">P4R38_15700</name>
</gene>
<keyword evidence="1" id="KW-1133">Transmembrane helix</keyword>
<evidence type="ECO:0000313" key="2">
    <source>
        <dbReference type="EMBL" id="MDF8265690.1"/>
    </source>
</evidence>
<evidence type="ECO:0008006" key="4">
    <source>
        <dbReference type="Google" id="ProtNLM"/>
    </source>
</evidence>
<evidence type="ECO:0000256" key="1">
    <source>
        <dbReference type="SAM" id="Phobius"/>
    </source>
</evidence>
<dbReference type="EMBL" id="JAROAV010000038">
    <property type="protein sequence ID" value="MDF8265690.1"/>
    <property type="molecule type" value="Genomic_DNA"/>
</dbReference>
<accession>A0ABT6CA68</accession>
<evidence type="ECO:0000313" key="3">
    <source>
        <dbReference type="Proteomes" id="UP001528912"/>
    </source>
</evidence>
<feature type="transmembrane region" description="Helical" evidence="1">
    <location>
        <begin position="6"/>
        <end position="27"/>
    </location>
</feature>
<proteinExistence type="predicted"/>
<keyword evidence="1" id="KW-0472">Membrane</keyword>
<protein>
    <recommendedName>
        <fullName evidence="4">DUF2550 domain-containing protein</fullName>
    </recommendedName>
</protein>
<reference evidence="2 3" key="1">
    <citation type="submission" date="2023-03" db="EMBL/GenBank/DDBJ databases">
        <title>YIM 133296 draft genome.</title>
        <authorList>
            <person name="Xiong L."/>
        </authorList>
    </citation>
    <scope>NUCLEOTIDE SEQUENCE [LARGE SCALE GENOMIC DNA]</scope>
    <source>
        <strain evidence="2 3">YIM 133296</strain>
    </source>
</reference>
<dbReference type="Proteomes" id="UP001528912">
    <property type="component" value="Unassembled WGS sequence"/>
</dbReference>
<organism evidence="2 3">
    <name type="scientific">Luteipulveratus flavus</name>
    <dbReference type="NCBI Taxonomy" id="3031728"/>
    <lineage>
        <taxon>Bacteria</taxon>
        <taxon>Bacillati</taxon>
        <taxon>Actinomycetota</taxon>
        <taxon>Actinomycetes</taxon>
        <taxon>Micrococcales</taxon>
        <taxon>Dermacoccaceae</taxon>
        <taxon>Luteipulveratus</taxon>
    </lineage>
</organism>
<keyword evidence="1" id="KW-0812">Transmembrane</keyword>